<evidence type="ECO:0000313" key="2">
    <source>
        <dbReference type="EMBL" id="GFX98814.1"/>
    </source>
</evidence>
<dbReference type="Pfam" id="PF01498">
    <property type="entry name" value="HTH_Tnp_Tc3_2"/>
    <property type="match status" value="1"/>
</dbReference>
<dbReference type="InterPro" id="IPR002492">
    <property type="entry name" value="Transposase_Tc1-like"/>
</dbReference>
<reference evidence="2" key="1">
    <citation type="submission" date="2020-08" db="EMBL/GenBank/DDBJ databases">
        <title>Multicomponent nature underlies the extraordinary mechanical properties of spider dragline silk.</title>
        <authorList>
            <person name="Kono N."/>
            <person name="Nakamura H."/>
            <person name="Mori M."/>
            <person name="Yoshida Y."/>
            <person name="Ohtoshi R."/>
            <person name="Malay A.D."/>
            <person name="Moran D.A.P."/>
            <person name="Tomita M."/>
            <person name="Numata K."/>
            <person name="Arakawa K."/>
        </authorList>
    </citation>
    <scope>NUCLEOTIDE SEQUENCE</scope>
</reference>
<proteinExistence type="predicted"/>
<evidence type="ECO:0000259" key="1">
    <source>
        <dbReference type="Pfam" id="PF01498"/>
    </source>
</evidence>
<dbReference type="AlphaFoldDB" id="A0A8X6RTY7"/>
<dbReference type="EMBL" id="BMAU01021203">
    <property type="protein sequence ID" value="GFX98814.1"/>
    <property type="molecule type" value="Genomic_DNA"/>
</dbReference>
<dbReference type="Proteomes" id="UP000887159">
    <property type="component" value="Unassembled WGS sequence"/>
</dbReference>
<gene>
    <name evidence="2" type="primary">AVEN_154365_1</name>
    <name evidence="2" type="ORF">TNCV_1503901</name>
</gene>
<protein>
    <submittedName>
        <fullName evidence="2">HTH_Tnp_Tc3_2 domain-containing protein</fullName>
    </submittedName>
</protein>
<comment type="caution">
    <text evidence="2">The sequence shown here is derived from an EMBL/GenBank/DDBJ whole genome shotgun (WGS) entry which is preliminary data.</text>
</comment>
<keyword evidence="3" id="KW-1185">Reference proteome</keyword>
<accession>A0A8X6RTY7</accession>
<dbReference type="GO" id="GO:0003677">
    <property type="term" value="F:DNA binding"/>
    <property type="evidence" value="ECO:0007669"/>
    <property type="project" value="InterPro"/>
</dbReference>
<dbReference type="GO" id="GO:0006313">
    <property type="term" value="P:DNA transposition"/>
    <property type="evidence" value="ECO:0007669"/>
    <property type="project" value="InterPro"/>
</dbReference>
<dbReference type="GO" id="GO:0015074">
    <property type="term" value="P:DNA integration"/>
    <property type="evidence" value="ECO:0007669"/>
    <property type="project" value="InterPro"/>
</dbReference>
<sequence length="110" mass="12669">MKTKTVVQHLSPDIGLNSTVGCSELVGIAMRGERRLRRIVRSQRSQTLAQIITQLNDGVSRTVQRSLHPMGSRSRQPTRVPLFNAYHRVARLAWAREHRDWSVKDWKRVA</sequence>
<feature type="domain" description="Transposase Tc1-like" evidence="1">
    <location>
        <begin position="34"/>
        <end position="100"/>
    </location>
</feature>
<name>A0A8X6RTY7_TRICX</name>
<evidence type="ECO:0000313" key="3">
    <source>
        <dbReference type="Proteomes" id="UP000887159"/>
    </source>
</evidence>
<organism evidence="2 3">
    <name type="scientific">Trichonephila clavipes</name>
    <name type="common">Golden silk orbweaver</name>
    <name type="synonym">Nephila clavipes</name>
    <dbReference type="NCBI Taxonomy" id="2585209"/>
    <lineage>
        <taxon>Eukaryota</taxon>
        <taxon>Metazoa</taxon>
        <taxon>Ecdysozoa</taxon>
        <taxon>Arthropoda</taxon>
        <taxon>Chelicerata</taxon>
        <taxon>Arachnida</taxon>
        <taxon>Araneae</taxon>
        <taxon>Araneomorphae</taxon>
        <taxon>Entelegynae</taxon>
        <taxon>Araneoidea</taxon>
        <taxon>Nephilidae</taxon>
        <taxon>Trichonephila</taxon>
    </lineage>
</organism>